<evidence type="ECO:0000313" key="2">
    <source>
        <dbReference type="EMBL" id="KAK7363080.1"/>
    </source>
</evidence>
<dbReference type="Proteomes" id="UP001367508">
    <property type="component" value="Unassembled WGS sequence"/>
</dbReference>
<keyword evidence="1" id="KW-1133">Transmembrane helix</keyword>
<comment type="caution">
    <text evidence="2">The sequence shown here is derived from an EMBL/GenBank/DDBJ whole genome shotgun (WGS) entry which is preliminary data.</text>
</comment>
<name>A0AAN9R5F8_CANGL</name>
<accession>A0AAN9R5F8</accession>
<protein>
    <submittedName>
        <fullName evidence="2">Uncharacterized protein</fullName>
    </submittedName>
</protein>
<proteinExistence type="predicted"/>
<evidence type="ECO:0000256" key="1">
    <source>
        <dbReference type="SAM" id="Phobius"/>
    </source>
</evidence>
<dbReference type="EMBL" id="JAYMYQ010000001">
    <property type="protein sequence ID" value="KAK7363080.1"/>
    <property type="molecule type" value="Genomic_DNA"/>
</dbReference>
<keyword evidence="1" id="KW-0472">Membrane</keyword>
<gene>
    <name evidence="2" type="ORF">VNO77_05209</name>
</gene>
<keyword evidence="1" id="KW-0812">Transmembrane</keyword>
<keyword evidence="3" id="KW-1185">Reference proteome</keyword>
<evidence type="ECO:0000313" key="3">
    <source>
        <dbReference type="Proteomes" id="UP001367508"/>
    </source>
</evidence>
<dbReference type="AlphaFoldDB" id="A0AAN9R5F8"/>
<reference evidence="2 3" key="1">
    <citation type="submission" date="2024-01" db="EMBL/GenBank/DDBJ databases">
        <title>The genomes of 5 underutilized Papilionoideae crops provide insights into root nodulation and disease resistanc.</title>
        <authorList>
            <person name="Jiang F."/>
        </authorList>
    </citation>
    <scope>NUCLEOTIDE SEQUENCE [LARGE SCALE GENOMIC DNA]</scope>
    <source>
        <strain evidence="2">LVBAO_FW01</strain>
        <tissue evidence="2">Leaves</tissue>
    </source>
</reference>
<feature type="transmembrane region" description="Helical" evidence="1">
    <location>
        <begin position="7"/>
        <end position="27"/>
    </location>
</feature>
<sequence>MMLSYCEFLSLLNYIIIATIYPFFYFELFEEDYFILCILWFTIEEGMSVEVTLCYVALHMSSILFLSSHSYYNLLDSCVNTSSSVVLKGNFWAVVSFRSLMSPVIGIDHIHQDCERSPELQLSMLKLDLIRIEWGLK</sequence>
<organism evidence="2 3">
    <name type="scientific">Canavalia gladiata</name>
    <name type="common">Sword bean</name>
    <name type="synonym">Dolichos gladiatus</name>
    <dbReference type="NCBI Taxonomy" id="3824"/>
    <lineage>
        <taxon>Eukaryota</taxon>
        <taxon>Viridiplantae</taxon>
        <taxon>Streptophyta</taxon>
        <taxon>Embryophyta</taxon>
        <taxon>Tracheophyta</taxon>
        <taxon>Spermatophyta</taxon>
        <taxon>Magnoliopsida</taxon>
        <taxon>eudicotyledons</taxon>
        <taxon>Gunneridae</taxon>
        <taxon>Pentapetalae</taxon>
        <taxon>rosids</taxon>
        <taxon>fabids</taxon>
        <taxon>Fabales</taxon>
        <taxon>Fabaceae</taxon>
        <taxon>Papilionoideae</taxon>
        <taxon>50 kb inversion clade</taxon>
        <taxon>NPAAA clade</taxon>
        <taxon>indigoferoid/millettioid clade</taxon>
        <taxon>Phaseoleae</taxon>
        <taxon>Canavalia</taxon>
    </lineage>
</organism>